<name>A0A7R8V5W5_HERIL</name>
<accession>A0A7R8V5W5</accession>
<feature type="region of interest" description="Disordered" evidence="1">
    <location>
        <begin position="92"/>
        <end position="133"/>
    </location>
</feature>
<protein>
    <submittedName>
        <fullName evidence="2">Uncharacterized protein</fullName>
    </submittedName>
</protein>
<evidence type="ECO:0000313" key="2">
    <source>
        <dbReference type="EMBL" id="CAD7092245.1"/>
    </source>
</evidence>
<dbReference type="Proteomes" id="UP000594454">
    <property type="component" value="Chromosome 6"/>
</dbReference>
<evidence type="ECO:0000256" key="1">
    <source>
        <dbReference type="SAM" id="MobiDB-lite"/>
    </source>
</evidence>
<gene>
    <name evidence="2" type="ORF">HERILL_LOCUS14622</name>
</gene>
<proteinExistence type="predicted"/>
<keyword evidence="3" id="KW-1185">Reference proteome</keyword>
<organism evidence="2 3">
    <name type="scientific">Hermetia illucens</name>
    <name type="common">Black soldier fly</name>
    <dbReference type="NCBI Taxonomy" id="343691"/>
    <lineage>
        <taxon>Eukaryota</taxon>
        <taxon>Metazoa</taxon>
        <taxon>Ecdysozoa</taxon>
        <taxon>Arthropoda</taxon>
        <taxon>Hexapoda</taxon>
        <taxon>Insecta</taxon>
        <taxon>Pterygota</taxon>
        <taxon>Neoptera</taxon>
        <taxon>Endopterygota</taxon>
        <taxon>Diptera</taxon>
        <taxon>Brachycera</taxon>
        <taxon>Stratiomyomorpha</taxon>
        <taxon>Stratiomyidae</taxon>
        <taxon>Hermetiinae</taxon>
        <taxon>Hermetia</taxon>
    </lineage>
</organism>
<feature type="compositionally biased region" description="Basic residues" evidence="1">
    <location>
        <begin position="114"/>
        <end position="128"/>
    </location>
</feature>
<reference evidence="2 3" key="1">
    <citation type="submission" date="2020-11" db="EMBL/GenBank/DDBJ databases">
        <authorList>
            <person name="Wallbank WR R."/>
            <person name="Pardo Diaz C."/>
            <person name="Kozak K."/>
            <person name="Martin S."/>
            <person name="Jiggins C."/>
            <person name="Moest M."/>
            <person name="Warren A I."/>
            <person name="Generalovic N T."/>
            <person name="Byers J.R.P. K."/>
            <person name="Montejo-Kovacevich G."/>
            <person name="Yen C E."/>
        </authorList>
    </citation>
    <scope>NUCLEOTIDE SEQUENCE [LARGE SCALE GENOMIC DNA]</scope>
</reference>
<dbReference type="EMBL" id="LR899014">
    <property type="protein sequence ID" value="CAD7092245.1"/>
    <property type="molecule type" value="Genomic_DNA"/>
</dbReference>
<sequence>MSNHVAAEARILEASPHSYSPTDQSVEGMLSDSVESLHLVPTAKLARKESTETFKLGETGNPTTAEFCLSEPSPSSLPGRVEEREAGVVDATGLMPVCGNGSKRSGHREPGKALSRRQKRALRRKMKHLGNEDMDVAVPLGALTPR</sequence>
<feature type="region of interest" description="Disordered" evidence="1">
    <location>
        <begin position="55"/>
        <end position="80"/>
    </location>
</feature>
<dbReference type="InParanoid" id="A0A7R8V5W5"/>
<feature type="region of interest" description="Disordered" evidence="1">
    <location>
        <begin position="1"/>
        <end position="29"/>
    </location>
</feature>
<dbReference type="AlphaFoldDB" id="A0A7R8V5W5"/>
<evidence type="ECO:0000313" key="3">
    <source>
        <dbReference type="Proteomes" id="UP000594454"/>
    </source>
</evidence>